<accession>A0A1Y1HP50</accession>
<dbReference type="OrthoDB" id="442863at2759"/>
<feature type="region of interest" description="Disordered" evidence="4">
    <location>
        <begin position="924"/>
        <end position="944"/>
    </location>
</feature>
<dbReference type="Pfam" id="PF08170">
    <property type="entry name" value="POPLD"/>
    <property type="match status" value="1"/>
</dbReference>
<feature type="compositionally biased region" description="Basic residues" evidence="4">
    <location>
        <begin position="95"/>
        <end position="108"/>
    </location>
</feature>
<keyword evidence="2" id="KW-0819">tRNA processing</keyword>
<evidence type="ECO:0000256" key="1">
    <source>
        <dbReference type="ARBA" id="ARBA00004123"/>
    </source>
</evidence>
<name>A0A1Y1HP50_KLENI</name>
<dbReference type="OMA" id="VGFIACE"/>
<keyword evidence="3" id="KW-0539">Nucleus</keyword>
<feature type="compositionally biased region" description="Polar residues" evidence="4">
    <location>
        <begin position="549"/>
        <end position="560"/>
    </location>
</feature>
<dbReference type="Pfam" id="PF06978">
    <property type="entry name" value="POP1_N"/>
    <property type="match status" value="1"/>
</dbReference>
<feature type="compositionally biased region" description="Polar residues" evidence="4">
    <location>
        <begin position="344"/>
        <end position="354"/>
    </location>
</feature>
<dbReference type="InterPro" id="IPR012590">
    <property type="entry name" value="POPLD_dom"/>
</dbReference>
<evidence type="ECO:0000259" key="5">
    <source>
        <dbReference type="Pfam" id="PF06978"/>
    </source>
</evidence>
<feature type="region of interest" description="Disordered" evidence="4">
    <location>
        <begin position="531"/>
        <end position="589"/>
    </location>
</feature>
<dbReference type="PANTHER" id="PTHR22731:SF3">
    <property type="entry name" value="RIBONUCLEASES P_MRP PROTEIN SUBUNIT POP1"/>
    <property type="match status" value="1"/>
</dbReference>
<feature type="region of interest" description="Disordered" evidence="4">
    <location>
        <begin position="608"/>
        <end position="627"/>
    </location>
</feature>
<keyword evidence="8" id="KW-1185">Reference proteome</keyword>
<dbReference type="InterPro" id="IPR009723">
    <property type="entry name" value="Pop1_N"/>
</dbReference>
<evidence type="ECO:0000313" key="8">
    <source>
        <dbReference type="Proteomes" id="UP000054558"/>
    </source>
</evidence>
<dbReference type="PANTHER" id="PTHR22731">
    <property type="entry name" value="RIBONUCLEASES P/MRP PROTEIN SUBUNIT POP1"/>
    <property type="match status" value="1"/>
</dbReference>
<dbReference type="Proteomes" id="UP000054558">
    <property type="component" value="Unassembled WGS sequence"/>
</dbReference>
<dbReference type="AlphaFoldDB" id="A0A1Y1HP50"/>
<proteinExistence type="predicted"/>
<evidence type="ECO:0000256" key="3">
    <source>
        <dbReference type="ARBA" id="ARBA00023242"/>
    </source>
</evidence>
<organism evidence="7 8">
    <name type="scientific">Klebsormidium nitens</name>
    <name type="common">Green alga</name>
    <name type="synonym">Ulothrix nitens</name>
    <dbReference type="NCBI Taxonomy" id="105231"/>
    <lineage>
        <taxon>Eukaryota</taxon>
        <taxon>Viridiplantae</taxon>
        <taxon>Streptophyta</taxon>
        <taxon>Klebsormidiophyceae</taxon>
        <taxon>Klebsormidiales</taxon>
        <taxon>Klebsormidiaceae</taxon>
        <taxon>Klebsormidium</taxon>
    </lineage>
</organism>
<feature type="domain" description="Pop1 N-terminal" evidence="5">
    <location>
        <begin position="156"/>
        <end position="213"/>
    </location>
</feature>
<feature type="region of interest" description="Disordered" evidence="4">
    <location>
        <begin position="230"/>
        <end position="249"/>
    </location>
</feature>
<dbReference type="GO" id="GO:0008033">
    <property type="term" value="P:tRNA processing"/>
    <property type="evidence" value="ECO:0000318"/>
    <property type="project" value="GO_Central"/>
</dbReference>
<evidence type="ECO:0000256" key="4">
    <source>
        <dbReference type="SAM" id="MobiDB-lite"/>
    </source>
</evidence>
<feature type="region of interest" description="Disordered" evidence="4">
    <location>
        <begin position="290"/>
        <end position="311"/>
    </location>
</feature>
<feature type="compositionally biased region" description="Basic and acidic residues" evidence="4">
    <location>
        <begin position="366"/>
        <end position="376"/>
    </location>
</feature>
<evidence type="ECO:0000313" key="7">
    <source>
        <dbReference type="EMBL" id="GAQ78751.1"/>
    </source>
</evidence>
<dbReference type="EMBL" id="DF236967">
    <property type="protein sequence ID" value="GAQ78751.1"/>
    <property type="molecule type" value="Genomic_DNA"/>
</dbReference>
<dbReference type="GO" id="GO:0005655">
    <property type="term" value="C:nucleolar ribonuclease P complex"/>
    <property type="evidence" value="ECO:0000318"/>
    <property type="project" value="GO_Central"/>
</dbReference>
<comment type="subcellular location">
    <subcellularLocation>
        <location evidence="1">Nucleus</location>
    </subcellularLocation>
</comment>
<dbReference type="STRING" id="105231.A0A1Y1HP50"/>
<evidence type="ECO:0000256" key="2">
    <source>
        <dbReference type="ARBA" id="ARBA00022694"/>
    </source>
</evidence>
<feature type="region of interest" description="Disordered" evidence="4">
    <location>
        <begin position="1"/>
        <end position="52"/>
    </location>
</feature>
<feature type="region of interest" description="Disordered" evidence="4">
    <location>
        <begin position="332"/>
        <end position="395"/>
    </location>
</feature>
<sequence length="1014" mass="109241">MDRPSRARAKGPDKRASVGAALNRPSSLLPVSSAPSLEQEGALGRERHIGPPRTLNVWDFASERAAEISSLNEVLKSQGGKGLFTLARHLRRRTTSHSRRQFLFRPKKQKVESEKELEQGDGGERKPQSRKVRRRAMLQAIKRGEANVGPDGDIRLETHVWHAKRFVMEHLWGHVLAAGLPGRGRGSRSVLRAARFAALVHDATYVQPIQLEGPRTAVFEVLESVSSFRRADAENGSAKPGNEPRRAGEEGGVLGSVAFEVMLHKQGDFPLGAIAPATLMWRPQRGQCSGPVANEADMEEDGAGDGGLRDGDVSMAAAPHEEALGDYIPLEGSTPTAEAGQAVPSRTQDMSSEQRIAGLDSGLVVGRDRSGKRENDPMEEDEREGFGGAARADEGGNGEAAAQCLVWVHAAAFDEALGVLQGACAGMGEGSAPGFPRVRCRSRKGEFVRLDVMGAETRTVLSKVLRPIRSGTSSPGADVFESDGATWQRLVSPATLARFPPRAVLSLTVEDPRHQHEDVSTFAQPELVPSLTEIGPDADLPPGFASPLFSPTQPTPNMRKSPSDHLLQSPRPTPPLFQSTDVRPPSIDPREKELAPYAAAMGADYPLLWDPPRTPDGKPLWPKPVSNTLLGDQRRQARLASFGLPPESPGPARGRGRGRGGVSGDRGKGGEAESNGRTSSCCPVWLVQRPADAEFAAGWTLIVPSGWALPFWVPLIYAGAHAVGQRERNWVVTEAGTPVFPDDYPDCPAYARTWRLRHQKLLDEYAKKPPAKRPAEPPPLPNWDSVCSTGAREPPSDQSMGGQAPEASARTSYFVARDRATLATATGVARENVASDRDRGRRTKGVRQGLKAGKLTWKAVGSVPEIGALPREPAGGACCLVEALLKMPRKGVPEEGAEILVPTQDDFDAWCKSRTWQGVELPRERGRGRGNELAQAGPNQSRPVMGYVISPSPPSGSAQSRAFVVCQASTFQRLRARQYSERAAGGDAHVFVLVHNCGSNMGRPGLLSLKLDQE</sequence>
<gene>
    <name evidence="7" type="ORF">KFL_000180340</name>
</gene>
<protein>
    <submittedName>
        <fullName evidence="7">Uncharacterized protein</fullName>
    </submittedName>
</protein>
<feature type="region of interest" description="Disordered" evidence="4">
    <location>
        <begin position="95"/>
        <end position="132"/>
    </location>
</feature>
<feature type="compositionally biased region" description="Basic and acidic residues" evidence="4">
    <location>
        <begin position="109"/>
        <end position="127"/>
    </location>
</feature>
<feature type="region of interest" description="Disordered" evidence="4">
    <location>
        <begin position="641"/>
        <end position="679"/>
    </location>
</feature>
<feature type="region of interest" description="Disordered" evidence="4">
    <location>
        <begin position="768"/>
        <end position="808"/>
    </location>
</feature>
<feature type="compositionally biased region" description="Basic and acidic residues" evidence="4">
    <location>
        <begin position="1"/>
        <end position="16"/>
    </location>
</feature>
<feature type="domain" description="POPLD" evidence="6">
    <location>
        <begin position="698"/>
        <end position="774"/>
    </location>
</feature>
<dbReference type="GO" id="GO:0000172">
    <property type="term" value="C:ribonuclease MRP complex"/>
    <property type="evidence" value="ECO:0000318"/>
    <property type="project" value="GO_Central"/>
</dbReference>
<reference evidence="7 8" key="1">
    <citation type="journal article" date="2014" name="Nat. Commun.">
        <title>Klebsormidium flaccidum genome reveals primary factors for plant terrestrial adaptation.</title>
        <authorList>
            <person name="Hori K."/>
            <person name="Maruyama F."/>
            <person name="Fujisawa T."/>
            <person name="Togashi T."/>
            <person name="Yamamoto N."/>
            <person name="Seo M."/>
            <person name="Sato S."/>
            <person name="Yamada T."/>
            <person name="Mori H."/>
            <person name="Tajima N."/>
            <person name="Moriyama T."/>
            <person name="Ikeuchi M."/>
            <person name="Watanabe M."/>
            <person name="Wada H."/>
            <person name="Kobayashi K."/>
            <person name="Saito M."/>
            <person name="Masuda T."/>
            <person name="Sasaki-Sekimoto Y."/>
            <person name="Mashiguchi K."/>
            <person name="Awai K."/>
            <person name="Shimojima M."/>
            <person name="Masuda S."/>
            <person name="Iwai M."/>
            <person name="Nobusawa T."/>
            <person name="Narise T."/>
            <person name="Kondo S."/>
            <person name="Saito H."/>
            <person name="Sato R."/>
            <person name="Murakawa M."/>
            <person name="Ihara Y."/>
            <person name="Oshima-Yamada Y."/>
            <person name="Ohtaka K."/>
            <person name="Satoh M."/>
            <person name="Sonobe K."/>
            <person name="Ishii M."/>
            <person name="Ohtani R."/>
            <person name="Kanamori-Sato M."/>
            <person name="Honoki R."/>
            <person name="Miyazaki D."/>
            <person name="Mochizuki H."/>
            <person name="Umetsu J."/>
            <person name="Higashi K."/>
            <person name="Shibata D."/>
            <person name="Kamiya Y."/>
            <person name="Sato N."/>
            <person name="Nakamura Y."/>
            <person name="Tabata S."/>
            <person name="Ida S."/>
            <person name="Kurokawa K."/>
            <person name="Ohta H."/>
        </authorList>
    </citation>
    <scope>NUCLEOTIDE SEQUENCE [LARGE SCALE GENOMIC DNA]</scope>
    <source>
        <strain evidence="7 8">NIES-2285</strain>
    </source>
</reference>
<dbReference type="GO" id="GO:0001682">
    <property type="term" value="P:tRNA 5'-leader removal"/>
    <property type="evidence" value="ECO:0007669"/>
    <property type="project" value="InterPro"/>
</dbReference>
<feature type="compositionally biased region" description="Low complexity" evidence="4">
    <location>
        <begin position="25"/>
        <end position="37"/>
    </location>
</feature>
<dbReference type="InterPro" id="IPR039182">
    <property type="entry name" value="Pop1"/>
</dbReference>
<evidence type="ECO:0000259" key="6">
    <source>
        <dbReference type="Pfam" id="PF08170"/>
    </source>
</evidence>